<comment type="caution">
    <text evidence="2">The sequence shown here is derived from an EMBL/GenBank/DDBJ whole genome shotgun (WGS) entry which is preliminary data.</text>
</comment>
<accession>A0A4Z2EWM0</accession>
<evidence type="ECO:0000313" key="2">
    <source>
        <dbReference type="EMBL" id="TNN33198.1"/>
    </source>
</evidence>
<protein>
    <submittedName>
        <fullName evidence="2">Uncharacterized protein</fullName>
    </submittedName>
</protein>
<dbReference type="Proteomes" id="UP000314294">
    <property type="component" value="Unassembled WGS sequence"/>
</dbReference>
<name>A0A4Z2EWM0_9TELE</name>
<dbReference type="EMBL" id="SRLO01002319">
    <property type="protein sequence ID" value="TNN33198.1"/>
    <property type="molecule type" value="Genomic_DNA"/>
</dbReference>
<reference evidence="2 3" key="1">
    <citation type="submission" date="2019-03" db="EMBL/GenBank/DDBJ databases">
        <title>First draft genome of Liparis tanakae, snailfish: a comprehensive survey of snailfish specific genes.</title>
        <authorList>
            <person name="Kim W."/>
            <person name="Song I."/>
            <person name="Jeong J.-H."/>
            <person name="Kim D."/>
            <person name="Kim S."/>
            <person name="Ryu S."/>
            <person name="Song J.Y."/>
            <person name="Lee S.K."/>
        </authorList>
    </citation>
    <scope>NUCLEOTIDE SEQUENCE [LARGE SCALE GENOMIC DNA]</scope>
    <source>
        <tissue evidence="2">Muscle</tissue>
    </source>
</reference>
<evidence type="ECO:0000313" key="3">
    <source>
        <dbReference type="Proteomes" id="UP000314294"/>
    </source>
</evidence>
<dbReference type="AlphaFoldDB" id="A0A4Z2EWM0"/>
<organism evidence="2 3">
    <name type="scientific">Liparis tanakae</name>
    <name type="common">Tanaka's snailfish</name>
    <dbReference type="NCBI Taxonomy" id="230148"/>
    <lineage>
        <taxon>Eukaryota</taxon>
        <taxon>Metazoa</taxon>
        <taxon>Chordata</taxon>
        <taxon>Craniata</taxon>
        <taxon>Vertebrata</taxon>
        <taxon>Euteleostomi</taxon>
        <taxon>Actinopterygii</taxon>
        <taxon>Neopterygii</taxon>
        <taxon>Teleostei</taxon>
        <taxon>Neoteleostei</taxon>
        <taxon>Acanthomorphata</taxon>
        <taxon>Eupercaria</taxon>
        <taxon>Perciformes</taxon>
        <taxon>Cottioidei</taxon>
        <taxon>Cottales</taxon>
        <taxon>Liparidae</taxon>
        <taxon>Liparis</taxon>
    </lineage>
</organism>
<proteinExistence type="predicted"/>
<feature type="region of interest" description="Disordered" evidence="1">
    <location>
        <begin position="1"/>
        <end position="24"/>
    </location>
</feature>
<sequence length="76" mass="8224">MASEAFSSPRAPTPSPRKKITGGVRGNGGVAITRWWHSFWDCGCWSAAGFPWSQNAAYKHSVSGARQNSFILATPK</sequence>
<keyword evidence="3" id="KW-1185">Reference proteome</keyword>
<gene>
    <name evidence="2" type="ORF">EYF80_056637</name>
</gene>
<evidence type="ECO:0000256" key="1">
    <source>
        <dbReference type="SAM" id="MobiDB-lite"/>
    </source>
</evidence>